<gene>
    <name evidence="2" type="ORF">NCTC10661_03069</name>
</gene>
<dbReference type="AlphaFoldDB" id="A0AAE8NE99"/>
<dbReference type="InterPro" id="IPR054339">
    <property type="entry name" value="GMT_wHTH"/>
</dbReference>
<evidence type="ECO:0000313" key="3">
    <source>
        <dbReference type="Proteomes" id="UP000250416"/>
    </source>
</evidence>
<dbReference type="EMBL" id="UARD01000014">
    <property type="protein sequence ID" value="SPV19710.1"/>
    <property type="molecule type" value="Genomic_DNA"/>
</dbReference>
<sequence>MSQQYTWIWGDPPPLLKRHSEVKHALLRNYLIDYFLTLVPLPHQEKIQLTIVDGFCGGGLYLNEDGQEVPGSPLIILEAVREAEALVNLRQERRKPIKIDVELICIDASKRSLHYLRCLLEERGYGAALADDKVRLIKGRFSEYCSAAIQRCHDRSPRSGRALFVLDQYGYSNVPLQCLHDIFAKLKFAEVILTFYVDALISFLSENNLEIFEKATGFTSSVRADEIDEMKQSPRWRVHLQSSLYQNLTDQCSAQFYTPFFIRPEQGHGDFWLLHLSQHWKARDVMTSTHWKHHNHFSHYGDAGFNMFSTGYITKIDDENKLQAGFDFSEVAAAVSKETMMEQIPAMLFSGAEGMTFEQFFLRLINTTPATRDMVKDALLELNQGGEIVVVDESGDPSRARVNLKNNHVLRLPSQRSFSFF</sequence>
<feature type="domain" description="GMT-like wHTH" evidence="1">
    <location>
        <begin position="316"/>
        <end position="395"/>
    </location>
</feature>
<reference evidence="2 3" key="1">
    <citation type="submission" date="2018-06" db="EMBL/GenBank/DDBJ databases">
        <authorList>
            <consortium name="Pathogen Informatics"/>
            <person name="Doyle S."/>
        </authorList>
    </citation>
    <scope>NUCLEOTIDE SEQUENCE [LARGE SCALE GENOMIC DNA]</scope>
    <source>
        <strain evidence="2 3">NCTC10661</strain>
    </source>
</reference>
<evidence type="ECO:0000259" key="1">
    <source>
        <dbReference type="Pfam" id="PF22560"/>
    </source>
</evidence>
<dbReference type="Proteomes" id="UP000250416">
    <property type="component" value="Unassembled WGS sequence"/>
</dbReference>
<dbReference type="NCBIfam" id="TIGR04474">
    <property type="entry name" value="tcm_partner"/>
    <property type="match status" value="1"/>
</dbReference>
<proteinExistence type="predicted"/>
<evidence type="ECO:0000313" key="2">
    <source>
        <dbReference type="EMBL" id="SPV19710.1"/>
    </source>
</evidence>
<dbReference type="InterPro" id="IPR031009">
    <property type="entry name" value="Tcm_partner"/>
</dbReference>
<dbReference type="RefSeq" id="WP_111998124.1">
    <property type="nucleotide sequence ID" value="NZ_CADEUP010000007.1"/>
</dbReference>
<organism evidence="2 3">
    <name type="scientific">Burkholderia cepacia</name>
    <name type="common">Pseudomonas cepacia</name>
    <dbReference type="NCBI Taxonomy" id="292"/>
    <lineage>
        <taxon>Bacteria</taxon>
        <taxon>Pseudomonadati</taxon>
        <taxon>Pseudomonadota</taxon>
        <taxon>Betaproteobacteria</taxon>
        <taxon>Burkholderiales</taxon>
        <taxon>Burkholderiaceae</taxon>
        <taxon>Burkholderia</taxon>
        <taxon>Burkholderia cepacia complex</taxon>
    </lineage>
</organism>
<name>A0AAE8NE99_BURCE</name>
<comment type="caution">
    <text evidence="2">The sequence shown here is derived from an EMBL/GenBank/DDBJ whole genome shotgun (WGS) entry which is preliminary data.</text>
</comment>
<accession>A0AAE8NE99</accession>
<protein>
    <recommendedName>
        <fullName evidence="1">GMT-like wHTH domain-containing protein</fullName>
    </recommendedName>
</protein>
<dbReference type="Pfam" id="PF22560">
    <property type="entry name" value="GMT-wHTH"/>
    <property type="match status" value="1"/>
</dbReference>